<protein>
    <submittedName>
        <fullName evidence="1">Uncharacterized protein</fullName>
    </submittedName>
</protein>
<name>A0AAE7RUU7_9CAUD</name>
<proteinExistence type="predicted"/>
<evidence type="ECO:0000313" key="1">
    <source>
        <dbReference type="EMBL" id="QWM89207.1"/>
    </source>
</evidence>
<evidence type="ECO:0000313" key="2">
    <source>
        <dbReference type="Proteomes" id="UP000827429"/>
    </source>
</evidence>
<gene>
    <name evidence="1" type="primary">gp_15308</name>
</gene>
<accession>A0AAE7RUU7</accession>
<reference evidence="1 2" key="1">
    <citation type="submission" date="2021-04" db="EMBL/GenBank/DDBJ databases">
        <authorList>
            <person name="Shkoporov A.N."/>
            <person name="Stockdale S.R."/>
            <person name="Guerin E."/>
            <person name="Ross R.P."/>
            <person name="Hill C."/>
        </authorList>
    </citation>
    <scope>NUCLEOTIDE SEQUENCE [LARGE SCALE GENOMIC DNA]</scope>
    <source>
        <strain evidence="2">cr123_1</strain>
    </source>
</reference>
<dbReference type="GeneID" id="75691309"/>
<sequence>MKKEDAKKIAAIIACEMIGCNGDCDNCDKDDVERRRQEIINKLNDKTADVLKFAKSFKENTLAEQRELIFEKGKHFDVLERVLAVHDVLELARDIELGSLKNLLDAFNIYRKLIKNWNDNINHIVEDDLKVLDNIYWDRFNAIEENKERTNTTVDLSGISKEDLEKELARRANK</sequence>
<keyword evidence="2" id="KW-1185">Reference proteome</keyword>
<dbReference type="Proteomes" id="UP000827429">
    <property type="component" value="Segment"/>
</dbReference>
<dbReference type="RefSeq" id="YP_010358779.1">
    <property type="nucleotide sequence ID" value="NC_062766.1"/>
</dbReference>
<dbReference type="EMBL" id="MZ130476">
    <property type="protein sequence ID" value="QWM89207.1"/>
    <property type="molecule type" value="Genomic_DNA"/>
</dbReference>
<dbReference type="KEGG" id="vg:75691309"/>
<organism evidence="1 2">
    <name type="scientific">uncultured phage cr123_1</name>
    <dbReference type="NCBI Taxonomy" id="2986401"/>
    <lineage>
        <taxon>Viruses</taxon>
        <taxon>Duplodnaviria</taxon>
        <taxon>Heunggongvirae</taxon>
        <taxon>Uroviricota</taxon>
        <taxon>Caudoviricetes</taxon>
        <taxon>Crassvirales</taxon>
        <taxon>Intestiviridae</taxon>
        <taxon>Crudevirinae</taxon>
        <taxon>Delmidovirus</taxon>
        <taxon>Delmidovirus copri</taxon>
    </lineage>
</organism>